<keyword evidence="2" id="KW-1185">Reference proteome</keyword>
<dbReference type="AlphaFoldDB" id="A0A392UEG8"/>
<reference evidence="1 2" key="1">
    <citation type="journal article" date="2018" name="Front. Plant Sci.">
        <title>Red Clover (Trifolium pratense) and Zigzag Clover (T. medium) - A Picture of Genomic Similarities and Differences.</title>
        <authorList>
            <person name="Dluhosova J."/>
            <person name="Istvanek J."/>
            <person name="Nedelnik J."/>
            <person name="Repkova J."/>
        </authorList>
    </citation>
    <scope>NUCLEOTIDE SEQUENCE [LARGE SCALE GENOMIC DNA]</scope>
    <source>
        <strain evidence="2">cv. 10/8</strain>
        <tissue evidence="1">Leaf</tissue>
    </source>
</reference>
<evidence type="ECO:0000313" key="1">
    <source>
        <dbReference type="EMBL" id="MCI70830.1"/>
    </source>
</evidence>
<dbReference type="Proteomes" id="UP000265520">
    <property type="component" value="Unassembled WGS sequence"/>
</dbReference>
<organism evidence="1 2">
    <name type="scientific">Trifolium medium</name>
    <dbReference type="NCBI Taxonomy" id="97028"/>
    <lineage>
        <taxon>Eukaryota</taxon>
        <taxon>Viridiplantae</taxon>
        <taxon>Streptophyta</taxon>
        <taxon>Embryophyta</taxon>
        <taxon>Tracheophyta</taxon>
        <taxon>Spermatophyta</taxon>
        <taxon>Magnoliopsida</taxon>
        <taxon>eudicotyledons</taxon>
        <taxon>Gunneridae</taxon>
        <taxon>Pentapetalae</taxon>
        <taxon>rosids</taxon>
        <taxon>fabids</taxon>
        <taxon>Fabales</taxon>
        <taxon>Fabaceae</taxon>
        <taxon>Papilionoideae</taxon>
        <taxon>50 kb inversion clade</taxon>
        <taxon>NPAAA clade</taxon>
        <taxon>Hologalegina</taxon>
        <taxon>IRL clade</taxon>
        <taxon>Trifolieae</taxon>
        <taxon>Trifolium</taxon>
    </lineage>
</organism>
<name>A0A392UEG8_9FABA</name>
<dbReference type="EMBL" id="LXQA010783747">
    <property type="protein sequence ID" value="MCI70830.1"/>
    <property type="molecule type" value="Genomic_DNA"/>
</dbReference>
<proteinExistence type="predicted"/>
<evidence type="ECO:0000313" key="2">
    <source>
        <dbReference type="Proteomes" id="UP000265520"/>
    </source>
</evidence>
<accession>A0A392UEG8</accession>
<comment type="caution">
    <text evidence="1">The sequence shown here is derived from an EMBL/GenBank/DDBJ whole genome shotgun (WGS) entry which is preliminary data.</text>
</comment>
<protein>
    <submittedName>
        <fullName evidence="1">Uncharacterized protein</fullName>
    </submittedName>
</protein>
<feature type="non-terminal residue" evidence="1">
    <location>
        <position position="43"/>
    </location>
</feature>
<sequence length="43" mass="4930">MWSGVRFLAHAYGENSVRRGRTHRFPDGDSSSLTAVETSYQYH</sequence>